<keyword evidence="10" id="KW-0030">Aminoacyl-tRNA synthetase</keyword>
<evidence type="ECO:0000259" key="12">
    <source>
        <dbReference type="Pfam" id="PF01406"/>
    </source>
</evidence>
<evidence type="ECO:0000313" key="14">
    <source>
        <dbReference type="EMBL" id="CDY49070.1"/>
    </source>
</evidence>
<dbReference type="InterPro" id="IPR032678">
    <property type="entry name" value="tRNA-synt_1_cat_dom"/>
</dbReference>
<dbReference type="GO" id="GO:0006423">
    <property type="term" value="P:cysteinyl-tRNA aminoacylation"/>
    <property type="evidence" value="ECO:0000318"/>
    <property type="project" value="GO_Central"/>
</dbReference>
<keyword evidence="7" id="KW-0862">Zinc</keyword>
<organism evidence="14 15">
    <name type="scientific">Brassica napus</name>
    <name type="common">Rape</name>
    <dbReference type="NCBI Taxonomy" id="3708"/>
    <lineage>
        <taxon>Eukaryota</taxon>
        <taxon>Viridiplantae</taxon>
        <taxon>Streptophyta</taxon>
        <taxon>Embryophyta</taxon>
        <taxon>Tracheophyta</taxon>
        <taxon>Spermatophyta</taxon>
        <taxon>Magnoliopsida</taxon>
        <taxon>eudicotyledons</taxon>
        <taxon>Gunneridae</taxon>
        <taxon>Pentapetalae</taxon>
        <taxon>rosids</taxon>
        <taxon>malvids</taxon>
        <taxon>Brassicales</taxon>
        <taxon>Brassicaceae</taxon>
        <taxon>Brassiceae</taxon>
        <taxon>Brassica</taxon>
    </lineage>
</organism>
<keyword evidence="8" id="KW-0067">ATP-binding</keyword>
<proteinExistence type="inferred from homology"/>
<dbReference type="Gene3D" id="1.20.120.1910">
    <property type="entry name" value="Cysteine-tRNA ligase, C-terminal anti-codon recognition domain"/>
    <property type="match status" value="1"/>
</dbReference>
<dbReference type="FunFam" id="3.40.50.620:FF:000009">
    <property type="entry name" value="Cysteine--tRNA ligase"/>
    <property type="match status" value="1"/>
</dbReference>
<evidence type="ECO:0000256" key="11">
    <source>
        <dbReference type="ARBA" id="ARBA00031499"/>
    </source>
</evidence>
<sequence>MDMDAEKMKLKLYNTMTQQKEDFVPITPGKVGLYVCGITAYDFSHIGHARAAVSFDVLYRYLKHLSYEVNFVRNFTDVDDKIIIRANESGENPLELSNRFCEEYLVDMGALQCLLPTHQPRVSDHMDHIITMILKIIEKDCGYVVEGDVFFSVDKSPNYGKLSGQLLEHTRAGERVAVDSRKRNPADFALWKAAKPDEPSWESPWGPGRPGWHIEFDIHGGGADLKFPHHENEIAQTCAACEDGGVNYWLHNGHVTINNEKMAKSKKNFKTIREITESYHPLALRHFLMSAHYRSPLSFSASQLDSSSDALFYVYQTLQDLDDALLPYREAMAEDGGKAQRTAEAKDVINKLKNALKFINASIGKLKKMQKKQRLSMLVSLVEIEKAAREVLDVLGLLTTLSYAEILKEMKQKTLTRAGLSEEDIEQKIEERIMARQKKEFEKSDQIRAELTVHGIALMDIGKETVWRPCFPSQANSSDGDKSTS</sequence>
<dbReference type="Gramene" id="CDY49070">
    <property type="protein sequence ID" value="CDY49070"/>
    <property type="gene ID" value="GSBRNA2T00092291001"/>
</dbReference>
<dbReference type="Pfam" id="PF01406">
    <property type="entry name" value="tRNA-synt_1e"/>
    <property type="match status" value="1"/>
</dbReference>
<evidence type="ECO:0000256" key="8">
    <source>
        <dbReference type="ARBA" id="ARBA00022840"/>
    </source>
</evidence>
<evidence type="ECO:0000256" key="7">
    <source>
        <dbReference type="ARBA" id="ARBA00022833"/>
    </source>
</evidence>
<protein>
    <recommendedName>
        <fullName evidence="3">cysteine--tRNA ligase</fullName>
        <ecNumber evidence="3">6.1.1.16</ecNumber>
    </recommendedName>
    <alternativeName>
        <fullName evidence="11">Cysteinyl-tRNA synthetase</fullName>
    </alternativeName>
</protein>
<evidence type="ECO:0000256" key="6">
    <source>
        <dbReference type="ARBA" id="ARBA00022741"/>
    </source>
</evidence>
<evidence type="ECO:0000256" key="5">
    <source>
        <dbReference type="ARBA" id="ARBA00022723"/>
    </source>
</evidence>
<evidence type="ECO:0000313" key="15">
    <source>
        <dbReference type="Proteomes" id="UP000028999"/>
    </source>
</evidence>
<dbReference type="CDD" id="cd00672">
    <property type="entry name" value="CysRS_core"/>
    <property type="match status" value="1"/>
</dbReference>
<keyword evidence="5" id="KW-0479">Metal-binding</keyword>
<dbReference type="Pfam" id="PF23493">
    <property type="entry name" value="CysS_C"/>
    <property type="match status" value="1"/>
</dbReference>
<dbReference type="GO" id="GO:0004817">
    <property type="term" value="F:cysteine-tRNA ligase activity"/>
    <property type="evidence" value="ECO:0000318"/>
    <property type="project" value="GO_Central"/>
</dbReference>
<dbReference type="NCBIfam" id="TIGR00435">
    <property type="entry name" value="cysS"/>
    <property type="match status" value="1"/>
</dbReference>
<dbReference type="InterPro" id="IPR056411">
    <property type="entry name" value="CysS_C"/>
</dbReference>
<dbReference type="InterPro" id="IPR015803">
    <property type="entry name" value="Cys-tRNA-ligase"/>
</dbReference>
<evidence type="ECO:0000256" key="10">
    <source>
        <dbReference type="ARBA" id="ARBA00023146"/>
    </source>
</evidence>
<feature type="domain" description="tRNA synthetases class I catalytic" evidence="12">
    <location>
        <begin position="23"/>
        <end position="307"/>
    </location>
</feature>
<dbReference type="PRINTS" id="PR00983">
    <property type="entry name" value="TRNASYNTHCYS"/>
</dbReference>
<feature type="domain" description="Cysteinyl-tRNA ligase anticodon binding" evidence="13">
    <location>
        <begin position="429"/>
        <end position="468"/>
    </location>
</feature>
<comment type="similarity">
    <text evidence="2">Belongs to the class-I aminoacyl-tRNA synthetase family.</text>
</comment>
<keyword evidence="4" id="KW-0436">Ligase</keyword>
<dbReference type="PaxDb" id="3708-A0A078IE12"/>
<reference evidence="14 15" key="1">
    <citation type="journal article" date="2014" name="Science">
        <title>Plant genetics. Early allopolyploid evolution in the post-Neolithic Brassica napus oilseed genome.</title>
        <authorList>
            <person name="Chalhoub B."/>
            <person name="Denoeud F."/>
            <person name="Liu S."/>
            <person name="Parkin I.A."/>
            <person name="Tang H."/>
            <person name="Wang X."/>
            <person name="Chiquet J."/>
            <person name="Belcram H."/>
            <person name="Tong C."/>
            <person name="Samans B."/>
            <person name="Correa M."/>
            <person name="Da Silva C."/>
            <person name="Just J."/>
            <person name="Falentin C."/>
            <person name="Koh C.S."/>
            <person name="Le Clainche I."/>
            <person name="Bernard M."/>
            <person name="Bento P."/>
            <person name="Noel B."/>
            <person name="Labadie K."/>
            <person name="Alberti A."/>
            <person name="Charles M."/>
            <person name="Arnaud D."/>
            <person name="Guo H."/>
            <person name="Daviaud C."/>
            <person name="Alamery S."/>
            <person name="Jabbari K."/>
            <person name="Zhao M."/>
            <person name="Edger P.P."/>
            <person name="Chelaifa H."/>
            <person name="Tack D."/>
            <person name="Lassalle G."/>
            <person name="Mestiri I."/>
            <person name="Schnel N."/>
            <person name="Le Paslier M.C."/>
            <person name="Fan G."/>
            <person name="Renault V."/>
            <person name="Bayer P.E."/>
            <person name="Golicz A.A."/>
            <person name="Manoli S."/>
            <person name="Lee T.H."/>
            <person name="Thi V.H."/>
            <person name="Chalabi S."/>
            <person name="Hu Q."/>
            <person name="Fan C."/>
            <person name="Tollenaere R."/>
            <person name="Lu Y."/>
            <person name="Battail C."/>
            <person name="Shen J."/>
            <person name="Sidebottom C.H."/>
            <person name="Wang X."/>
            <person name="Canaguier A."/>
            <person name="Chauveau A."/>
            <person name="Berard A."/>
            <person name="Deniot G."/>
            <person name="Guan M."/>
            <person name="Liu Z."/>
            <person name="Sun F."/>
            <person name="Lim Y.P."/>
            <person name="Lyons E."/>
            <person name="Town C.D."/>
            <person name="Bancroft I."/>
            <person name="Wang X."/>
            <person name="Meng J."/>
            <person name="Ma J."/>
            <person name="Pires J.C."/>
            <person name="King G.J."/>
            <person name="Brunel D."/>
            <person name="Delourme R."/>
            <person name="Renard M."/>
            <person name="Aury J.M."/>
            <person name="Adams K.L."/>
            <person name="Batley J."/>
            <person name="Snowdon R.J."/>
            <person name="Tost J."/>
            <person name="Edwards D."/>
            <person name="Zhou Y."/>
            <person name="Hua W."/>
            <person name="Sharpe A.G."/>
            <person name="Paterson A.H."/>
            <person name="Guan C."/>
            <person name="Wincker P."/>
        </authorList>
    </citation>
    <scope>NUCLEOTIDE SEQUENCE [LARGE SCALE GENOMIC DNA]</scope>
    <source>
        <strain evidence="15">cv. Darmor-bzh</strain>
    </source>
</reference>
<dbReference type="AlphaFoldDB" id="A0A078IE12"/>
<dbReference type="SUPFAM" id="SSF47323">
    <property type="entry name" value="Anticodon-binding domain of a subclass of class I aminoacyl-tRNA synthetases"/>
    <property type="match status" value="1"/>
</dbReference>
<evidence type="ECO:0000256" key="1">
    <source>
        <dbReference type="ARBA" id="ARBA00001947"/>
    </source>
</evidence>
<evidence type="ECO:0000256" key="9">
    <source>
        <dbReference type="ARBA" id="ARBA00022917"/>
    </source>
</evidence>
<dbReference type="InterPro" id="IPR014729">
    <property type="entry name" value="Rossmann-like_a/b/a_fold"/>
</dbReference>
<dbReference type="HAMAP" id="MF_00041">
    <property type="entry name" value="Cys_tRNA_synth"/>
    <property type="match status" value="1"/>
</dbReference>
<dbReference type="EC" id="6.1.1.16" evidence="3"/>
<dbReference type="PANTHER" id="PTHR10890:SF26">
    <property type="entry name" value="CYSTEINE--TRNA LIGASE 1, CYTOPLASMIC-RELATED"/>
    <property type="match status" value="1"/>
</dbReference>
<comment type="cofactor">
    <cofactor evidence="1">
        <name>Zn(2+)</name>
        <dbReference type="ChEBI" id="CHEBI:29105"/>
    </cofactor>
</comment>
<dbReference type="EMBL" id="LK032809">
    <property type="protein sequence ID" value="CDY49070.1"/>
    <property type="molecule type" value="Genomic_DNA"/>
</dbReference>
<dbReference type="GO" id="GO:0005524">
    <property type="term" value="F:ATP binding"/>
    <property type="evidence" value="ECO:0000318"/>
    <property type="project" value="GO_Central"/>
</dbReference>
<keyword evidence="9" id="KW-0648">Protein biosynthesis</keyword>
<dbReference type="InterPro" id="IPR009080">
    <property type="entry name" value="tRNAsynth_Ia_anticodon-bd"/>
</dbReference>
<keyword evidence="6" id="KW-0547">Nucleotide-binding</keyword>
<dbReference type="STRING" id="3708.A0A078IE12"/>
<evidence type="ECO:0000256" key="4">
    <source>
        <dbReference type="ARBA" id="ARBA00022598"/>
    </source>
</evidence>
<dbReference type="Gene3D" id="3.40.50.620">
    <property type="entry name" value="HUPs"/>
    <property type="match status" value="1"/>
</dbReference>
<evidence type="ECO:0000256" key="2">
    <source>
        <dbReference type="ARBA" id="ARBA00005594"/>
    </source>
</evidence>
<gene>
    <name evidence="14" type="primary">BnaC06g12480D</name>
    <name evidence="14" type="ORF">GSBRNA2T00092291001</name>
</gene>
<name>A0A078IE12_BRANA</name>
<dbReference type="PANTHER" id="PTHR10890">
    <property type="entry name" value="CYSTEINYL-TRNA SYNTHETASE"/>
    <property type="match status" value="1"/>
</dbReference>
<dbReference type="GO" id="GO:0005737">
    <property type="term" value="C:cytoplasm"/>
    <property type="evidence" value="ECO:0000318"/>
    <property type="project" value="GO_Central"/>
</dbReference>
<keyword evidence="15" id="KW-1185">Reference proteome</keyword>
<dbReference type="Proteomes" id="UP000028999">
    <property type="component" value="Unassembled WGS sequence"/>
</dbReference>
<dbReference type="OMA" id="AQECISK"/>
<evidence type="ECO:0000259" key="13">
    <source>
        <dbReference type="Pfam" id="PF23493"/>
    </source>
</evidence>
<dbReference type="SUPFAM" id="SSF52374">
    <property type="entry name" value="Nucleotidylyl transferase"/>
    <property type="match status" value="1"/>
</dbReference>
<dbReference type="GO" id="GO:0046872">
    <property type="term" value="F:metal ion binding"/>
    <property type="evidence" value="ECO:0007669"/>
    <property type="project" value="UniProtKB-KW"/>
</dbReference>
<dbReference type="InterPro" id="IPR024909">
    <property type="entry name" value="Cys-tRNA/MSH_ligase"/>
</dbReference>
<evidence type="ECO:0000256" key="3">
    <source>
        <dbReference type="ARBA" id="ARBA00012832"/>
    </source>
</evidence>
<accession>A0A078IE12</accession>